<accession>A0A0K2T8Z4</accession>
<name>A0A0K2T8Z4_LEPSM</name>
<organism evidence="2">
    <name type="scientific">Lepeophtheirus salmonis</name>
    <name type="common">Salmon louse</name>
    <name type="synonym">Caligus salmonis</name>
    <dbReference type="NCBI Taxonomy" id="72036"/>
    <lineage>
        <taxon>Eukaryota</taxon>
        <taxon>Metazoa</taxon>
        <taxon>Ecdysozoa</taxon>
        <taxon>Arthropoda</taxon>
        <taxon>Crustacea</taxon>
        <taxon>Multicrustacea</taxon>
        <taxon>Hexanauplia</taxon>
        <taxon>Copepoda</taxon>
        <taxon>Siphonostomatoida</taxon>
        <taxon>Caligidae</taxon>
        <taxon>Lepeophtheirus</taxon>
    </lineage>
</organism>
<feature type="transmembrane region" description="Helical" evidence="1">
    <location>
        <begin position="20"/>
        <end position="41"/>
    </location>
</feature>
<protein>
    <submittedName>
        <fullName evidence="2">Uncharacterized protein</fullName>
    </submittedName>
</protein>
<dbReference type="AlphaFoldDB" id="A0A0K2T8Z4"/>
<reference evidence="2" key="1">
    <citation type="submission" date="2014-05" db="EMBL/GenBank/DDBJ databases">
        <authorList>
            <person name="Chronopoulou M."/>
        </authorList>
    </citation>
    <scope>NUCLEOTIDE SEQUENCE</scope>
    <source>
        <tissue evidence="2">Whole organism</tissue>
    </source>
</reference>
<evidence type="ECO:0000256" key="1">
    <source>
        <dbReference type="SAM" id="Phobius"/>
    </source>
</evidence>
<proteinExistence type="predicted"/>
<sequence>MNDDQCYYVCVPVLHDGLDLYPTVKTIVFFILSYSLISSFFKL</sequence>
<keyword evidence="1" id="KW-0472">Membrane</keyword>
<keyword evidence="1" id="KW-0812">Transmembrane</keyword>
<evidence type="ECO:0000313" key="2">
    <source>
        <dbReference type="EMBL" id="CDW21926.1"/>
    </source>
</evidence>
<dbReference type="EMBL" id="HACA01004565">
    <property type="protein sequence ID" value="CDW21926.1"/>
    <property type="molecule type" value="Transcribed_RNA"/>
</dbReference>
<keyword evidence="1" id="KW-1133">Transmembrane helix</keyword>